<evidence type="ECO:0000313" key="4">
    <source>
        <dbReference type="Proteomes" id="UP000439994"/>
    </source>
</evidence>
<evidence type="ECO:0000259" key="2">
    <source>
        <dbReference type="Pfam" id="PF00326"/>
    </source>
</evidence>
<dbReference type="Proteomes" id="UP000439994">
    <property type="component" value="Unassembled WGS sequence"/>
</dbReference>
<keyword evidence="4" id="KW-1185">Reference proteome</keyword>
<protein>
    <submittedName>
        <fullName evidence="3">Alpha/beta fold hydrolase</fullName>
    </submittedName>
</protein>
<dbReference type="InterPro" id="IPR002471">
    <property type="entry name" value="Pept_S9_AS"/>
</dbReference>
<sequence length="246" mass="27981">MHQMGKKLTGYLTIPNGVKQPPLIVYPHGGPHARDYKYFDPQLQYFVSMGYAVLQVNFRGSAGFGNDFETAGYFQWGKRMQQDVYDAMDWVIGTNRVSRDKACIVGGSYGGYVALTASFQQPERFDCVVSIAGLSDLKTMVMNGDNFGFYTGHIVDVTNEEAVEKLDEVSAINYIDKITAPILLIHGNKDTRVDYNQSESFYDEAKRKIDVKYVEIKNGTHFFDDNESQQTLYREMTVFLETHLKH</sequence>
<dbReference type="PRINTS" id="PR00862">
    <property type="entry name" value="PROLIGOPTASE"/>
</dbReference>
<organism evidence="3 4">
    <name type="scientific">Psychrosphaera haliotis</name>
    <dbReference type="NCBI Taxonomy" id="555083"/>
    <lineage>
        <taxon>Bacteria</taxon>
        <taxon>Pseudomonadati</taxon>
        <taxon>Pseudomonadota</taxon>
        <taxon>Gammaproteobacteria</taxon>
        <taxon>Alteromonadales</taxon>
        <taxon>Pseudoalteromonadaceae</taxon>
        <taxon>Psychrosphaera</taxon>
    </lineage>
</organism>
<comment type="caution">
    <text evidence="3">The sequence shown here is derived from an EMBL/GenBank/DDBJ whole genome shotgun (WGS) entry which is preliminary data.</text>
</comment>
<dbReference type="OrthoDB" id="4269629at2"/>
<dbReference type="InterPro" id="IPR002470">
    <property type="entry name" value="Peptidase_S9A"/>
</dbReference>
<gene>
    <name evidence="3" type="ORF">GNP35_08050</name>
</gene>
<dbReference type="Pfam" id="PF00326">
    <property type="entry name" value="Peptidase_S9"/>
    <property type="match status" value="1"/>
</dbReference>
<dbReference type="GO" id="GO:0004252">
    <property type="term" value="F:serine-type endopeptidase activity"/>
    <property type="evidence" value="ECO:0007669"/>
    <property type="project" value="InterPro"/>
</dbReference>
<dbReference type="PANTHER" id="PTHR42776">
    <property type="entry name" value="SERINE PEPTIDASE S9 FAMILY MEMBER"/>
    <property type="match status" value="1"/>
</dbReference>
<keyword evidence="1 3" id="KW-0378">Hydrolase</keyword>
<dbReference type="PANTHER" id="PTHR42776:SF27">
    <property type="entry name" value="DIPEPTIDYL PEPTIDASE FAMILY MEMBER 6"/>
    <property type="match status" value="1"/>
</dbReference>
<dbReference type="SUPFAM" id="SSF53474">
    <property type="entry name" value="alpha/beta-Hydrolases"/>
    <property type="match status" value="1"/>
</dbReference>
<dbReference type="EMBL" id="WOCD01000003">
    <property type="protein sequence ID" value="MUH72439.1"/>
    <property type="molecule type" value="Genomic_DNA"/>
</dbReference>
<dbReference type="PROSITE" id="PS00708">
    <property type="entry name" value="PRO_ENDOPEP_SER"/>
    <property type="match status" value="1"/>
</dbReference>
<dbReference type="InterPro" id="IPR001375">
    <property type="entry name" value="Peptidase_S9_cat"/>
</dbReference>
<feature type="domain" description="Peptidase S9 prolyl oligopeptidase catalytic" evidence="2">
    <location>
        <begin position="39"/>
        <end position="245"/>
    </location>
</feature>
<name>A0A6N8FAC9_9GAMM</name>
<dbReference type="Gene3D" id="3.40.50.1820">
    <property type="entry name" value="alpha/beta hydrolase"/>
    <property type="match status" value="1"/>
</dbReference>
<dbReference type="InterPro" id="IPR029058">
    <property type="entry name" value="AB_hydrolase_fold"/>
</dbReference>
<accession>A0A6N8FAC9</accession>
<dbReference type="AlphaFoldDB" id="A0A6N8FAC9"/>
<evidence type="ECO:0000256" key="1">
    <source>
        <dbReference type="ARBA" id="ARBA00022801"/>
    </source>
</evidence>
<dbReference type="GO" id="GO:0006508">
    <property type="term" value="P:proteolysis"/>
    <property type="evidence" value="ECO:0007669"/>
    <property type="project" value="InterPro"/>
</dbReference>
<evidence type="ECO:0000313" key="3">
    <source>
        <dbReference type="EMBL" id="MUH72439.1"/>
    </source>
</evidence>
<proteinExistence type="predicted"/>
<reference evidence="3 4" key="1">
    <citation type="submission" date="2019-11" db="EMBL/GenBank/DDBJ databases">
        <title>P. haliotis isolates from Z. marina roots.</title>
        <authorList>
            <person name="Cohen M."/>
            <person name="Jospin G."/>
            <person name="Eisen J.A."/>
            <person name="Coil D.A."/>
        </authorList>
    </citation>
    <scope>NUCLEOTIDE SEQUENCE [LARGE SCALE GENOMIC DNA]</scope>
    <source>
        <strain evidence="3 4">UCD-MCMsp1aY</strain>
    </source>
</reference>